<dbReference type="Pfam" id="PF17836">
    <property type="entry name" value="PglD_N"/>
    <property type="match status" value="1"/>
</dbReference>
<dbReference type="PANTHER" id="PTHR43300">
    <property type="entry name" value="ACETYLTRANSFERASE"/>
    <property type="match status" value="1"/>
</dbReference>
<dbReference type="InterPro" id="IPR020019">
    <property type="entry name" value="AcTrfase_PglD-like"/>
</dbReference>
<accession>A0ABT0Z409</accession>
<dbReference type="EMBL" id="JAMSCK010000005">
    <property type="protein sequence ID" value="MCM8570470.1"/>
    <property type="molecule type" value="Genomic_DNA"/>
</dbReference>
<evidence type="ECO:0000256" key="4">
    <source>
        <dbReference type="ARBA" id="ARBA00023315"/>
    </source>
</evidence>
<evidence type="ECO:0000256" key="1">
    <source>
        <dbReference type="ARBA" id="ARBA00007274"/>
    </source>
</evidence>
<keyword evidence="3" id="KW-0677">Repeat</keyword>
<dbReference type="InterPro" id="IPR001451">
    <property type="entry name" value="Hexapep"/>
</dbReference>
<evidence type="ECO:0000256" key="2">
    <source>
        <dbReference type="ARBA" id="ARBA00022679"/>
    </source>
</evidence>
<comment type="caution">
    <text evidence="6">The sequence shown here is derived from an EMBL/GenBank/DDBJ whole genome shotgun (WGS) entry which is preliminary data.</text>
</comment>
<dbReference type="NCBIfam" id="TIGR03570">
    <property type="entry name" value="NeuD_NnaD"/>
    <property type="match status" value="1"/>
</dbReference>
<evidence type="ECO:0000313" key="6">
    <source>
        <dbReference type="EMBL" id="MCM8570470.1"/>
    </source>
</evidence>
<feature type="domain" description="PglD N-terminal" evidence="5">
    <location>
        <begin position="2"/>
        <end position="73"/>
    </location>
</feature>
<gene>
    <name evidence="6" type="ORF">NE848_13835</name>
</gene>
<dbReference type="InterPro" id="IPR011004">
    <property type="entry name" value="Trimer_LpxA-like_sf"/>
</dbReference>
<keyword evidence="7" id="KW-1185">Reference proteome</keyword>
<organism evidence="6 7">
    <name type="scientific">Gramella jeungdoensis</name>
    <dbReference type="NCBI Taxonomy" id="708091"/>
    <lineage>
        <taxon>Bacteria</taxon>
        <taxon>Pseudomonadati</taxon>
        <taxon>Bacteroidota</taxon>
        <taxon>Flavobacteriia</taxon>
        <taxon>Flavobacteriales</taxon>
        <taxon>Flavobacteriaceae</taxon>
        <taxon>Christiangramia</taxon>
    </lineage>
</organism>
<dbReference type="InterPro" id="IPR050179">
    <property type="entry name" value="Trans_hexapeptide_repeat"/>
</dbReference>
<protein>
    <submittedName>
        <fullName evidence="6">Acetyltransferase</fullName>
    </submittedName>
</protein>
<keyword evidence="2" id="KW-0808">Transferase</keyword>
<dbReference type="SUPFAM" id="SSF51161">
    <property type="entry name" value="Trimeric LpxA-like enzymes"/>
    <property type="match status" value="1"/>
</dbReference>
<dbReference type="PANTHER" id="PTHR43300:SF7">
    <property type="entry name" value="UDP-N-ACETYLBACILLOSAMINE N-ACETYLTRANSFERASE"/>
    <property type="match status" value="1"/>
</dbReference>
<dbReference type="Gene3D" id="2.160.10.10">
    <property type="entry name" value="Hexapeptide repeat proteins"/>
    <property type="match status" value="1"/>
</dbReference>
<evidence type="ECO:0000259" key="5">
    <source>
        <dbReference type="Pfam" id="PF17836"/>
    </source>
</evidence>
<dbReference type="Gene3D" id="3.40.50.20">
    <property type="match status" value="1"/>
</dbReference>
<keyword evidence="4" id="KW-0012">Acyltransferase</keyword>
<sequence>MIIYGASGHAKVIVDIIKSMDSYSVDFVLDDDPEVKELVGFEVKHQLTDEMKDQKLVLAIGNNQTRYKLASKLQQSYCSALIHKSAVISEDIDIREGSVVMANAVINSSTVIGKHCIINSGAIVEHDVKLEDFVHISPNATVTGNVVIGEGSQIGAGATVIPGVQIGKWVTVGAGAIVIEDIPDFAVVVGNPAKIIKFNRIENE</sequence>
<dbReference type="Proteomes" id="UP001155077">
    <property type="component" value="Unassembled WGS sequence"/>
</dbReference>
<comment type="similarity">
    <text evidence="1">Belongs to the transferase hexapeptide repeat family.</text>
</comment>
<dbReference type="InterPro" id="IPR041561">
    <property type="entry name" value="PglD_N"/>
</dbReference>
<dbReference type="PROSITE" id="PS00101">
    <property type="entry name" value="HEXAPEP_TRANSFERASES"/>
    <property type="match status" value="1"/>
</dbReference>
<name>A0ABT0Z409_9FLAO</name>
<evidence type="ECO:0000256" key="3">
    <source>
        <dbReference type="ARBA" id="ARBA00022737"/>
    </source>
</evidence>
<reference evidence="6" key="1">
    <citation type="submission" date="2022-06" db="EMBL/GenBank/DDBJ databases">
        <title>Gramella sediminis sp. nov., isolated from deep-sea sediment of the Indian Ocean.</title>
        <authorList>
            <person name="Yang L."/>
        </authorList>
    </citation>
    <scope>NUCLEOTIDE SEQUENCE</scope>
    <source>
        <strain evidence="6">HMD3159</strain>
    </source>
</reference>
<dbReference type="Pfam" id="PF00132">
    <property type="entry name" value="Hexapep"/>
    <property type="match status" value="2"/>
</dbReference>
<dbReference type="CDD" id="cd03360">
    <property type="entry name" value="LbH_AT_putative"/>
    <property type="match status" value="1"/>
</dbReference>
<dbReference type="InterPro" id="IPR018357">
    <property type="entry name" value="Hexapep_transf_CS"/>
</dbReference>
<evidence type="ECO:0000313" key="7">
    <source>
        <dbReference type="Proteomes" id="UP001155077"/>
    </source>
</evidence>
<proteinExistence type="inferred from homology"/>
<dbReference type="RefSeq" id="WP_252114624.1">
    <property type="nucleotide sequence ID" value="NZ_JAMSCK010000005.1"/>
</dbReference>